<evidence type="ECO:0000313" key="2">
    <source>
        <dbReference type="Proteomes" id="UP000467305"/>
    </source>
</evidence>
<keyword evidence="2" id="KW-1185">Reference proteome</keyword>
<dbReference type="RefSeq" id="WP_150898019.1">
    <property type="nucleotide sequence ID" value="NZ_WAAU01000003.1"/>
</dbReference>
<dbReference type="OrthoDB" id="826659at2"/>
<dbReference type="Proteomes" id="UP000467305">
    <property type="component" value="Unassembled WGS sequence"/>
</dbReference>
<sequence>MKKILFFIAIVIFASCNSNDEALNVNEQSQEQFSARKATKEGLVLTPVVYKCKQNSRDKITTIKDTYVTARESEQILRGNIKKIITYRAKDGYSYTLNAMKAININPIDDDIDDFYPCIISEQDQQDLQDEANNTCKVVEFKCCNQTPDNPNGAAVLYIFYPQPSAGCPEVAYYDWGSEAL</sequence>
<name>A0A7J5ATW4_9FLAO</name>
<dbReference type="EMBL" id="WAAU01000003">
    <property type="protein sequence ID" value="KAB1160390.1"/>
    <property type="molecule type" value="Genomic_DNA"/>
</dbReference>
<proteinExistence type="predicted"/>
<accession>A0A7J5ATW4</accession>
<comment type="caution">
    <text evidence="1">The sequence shown here is derived from an EMBL/GenBank/DDBJ whole genome shotgun (WGS) entry which is preliminary data.</text>
</comment>
<reference evidence="1 2" key="1">
    <citation type="submission" date="2019-09" db="EMBL/GenBank/DDBJ databases">
        <authorList>
            <person name="Cao W.R."/>
        </authorList>
    </citation>
    <scope>NUCLEOTIDE SEQUENCE [LARGE SCALE GENOMIC DNA]</scope>
    <source>
        <strain evidence="2">a4</strain>
    </source>
</reference>
<dbReference type="AlphaFoldDB" id="A0A7J5ATW4"/>
<gene>
    <name evidence="1" type="ORF">F7018_00510</name>
</gene>
<evidence type="ECO:0000313" key="1">
    <source>
        <dbReference type="EMBL" id="KAB1160390.1"/>
    </source>
</evidence>
<organism evidence="1 2">
    <name type="scientific">Tenacibaculum aiptasiae</name>
    <dbReference type="NCBI Taxonomy" id="426481"/>
    <lineage>
        <taxon>Bacteria</taxon>
        <taxon>Pseudomonadati</taxon>
        <taxon>Bacteroidota</taxon>
        <taxon>Flavobacteriia</taxon>
        <taxon>Flavobacteriales</taxon>
        <taxon>Flavobacteriaceae</taxon>
        <taxon>Tenacibaculum</taxon>
    </lineage>
</organism>
<dbReference type="PROSITE" id="PS51257">
    <property type="entry name" value="PROKAR_LIPOPROTEIN"/>
    <property type="match status" value="1"/>
</dbReference>
<protein>
    <submittedName>
        <fullName evidence="1">Uncharacterized protein</fullName>
    </submittedName>
</protein>